<organism evidence="2 3">
    <name type="scientific">Bursaphelenchus xylophilus</name>
    <name type="common">Pinewood nematode worm</name>
    <name type="synonym">Aphelenchoides xylophilus</name>
    <dbReference type="NCBI Taxonomy" id="6326"/>
    <lineage>
        <taxon>Eukaryota</taxon>
        <taxon>Metazoa</taxon>
        <taxon>Ecdysozoa</taxon>
        <taxon>Nematoda</taxon>
        <taxon>Chromadorea</taxon>
        <taxon>Rhabditida</taxon>
        <taxon>Tylenchina</taxon>
        <taxon>Tylenchomorpha</taxon>
        <taxon>Aphelenchoidea</taxon>
        <taxon>Aphelenchoididae</taxon>
        <taxon>Bursaphelenchus</taxon>
    </lineage>
</organism>
<accession>A0A1I7RYL3</accession>
<dbReference type="AlphaFoldDB" id="A0A1I7RYL3"/>
<protein>
    <submittedName>
        <fullName evidence="3">DEP domain-containing protein</fullName>
    </submittedName>
</protein>
<dbReference type="PROSITE" id="PS50186">
    <property type="entry name" value="DEP"/>
    <property type="match status" value="1"/>
</dbReference>
<dbReference type="SUPFAM" id="SSF46785">
    <property type="entry name" value="Winged helix' DNA-binding domain"/>
    <property type="match status" value="1"/>
</dbReference>
<dbReference type="GO" id="GO:0035556">
    <property type="term" value="P:intracellular signal transduction"/>
    <property type="evidence" value="ECO:0007669"/>
    <property type="project" value="InterPro"/>
</dbReference>
<dbReference type="InterPro" id="IPR036388">
    <property type="entry name" value="WH-like_DNA-bd_sf"/>
</dbReference>
<proteinExistence type="predicted"/>
<dbReference type="PANTHER" id="PTHR16206:SF4">
    <property type="entry name" value="PROTEIN LET-99"/>
    <property type="match status" value="1"/>
</dbReference>
<dbReference type="InterPro" id="IPR000591">
    <property type="entry name" value="DEP_dom"/>
</dbReference>
<dbReference type="InterPro" id="IPR036390">
    <property type="entry name" value="WH_DNA-bd_sf"/>
</dbReference>
<feature type="domain" description="DEP" evidence="1">
    <location>
        <begin position="70"/>
        <end position="136"/>
    </location>
</feature>
<evidence type="ECO:0000259" key="1">
    <source>
        <dbReference type="PROSITE" id="PS50186"/>
    </source>
</evidence>
<sequence>MIDSDVLPLISGVFDSKQIYFPAPMSKSDMSMENIVQKTQFESTRRWNMMILLFYKTVPRNQNRHYWKIYPNSFTGRAAVDAMCDVLAEVFPNRLSERSVANKVMNKFFAQGIVIGANSSVHIFRDDKDVFYRFGDLDNTVTDSIGLLDVPTVPRRSVSMDETNNVLQKRRLACDFSDVLFDEQKAQSSCASSTSSIDCTQYEVPMSKKDRKKAVNAALLRFIQWVNDSSTVSEMERQKLVRKFKSHYPRIYSEFLARKSTEKLFEQVHSERSQDEMSADHIDFETSSYDGTDSQYASASSSSTSSIQHVDSDLLDQRLLEKLNQVCEDPIYTDEEKNKIIRYVSFFIFPLHFRILFAFEPVFPLIHLVQL</sequence>
<evidence type="ECO:0000313" key="2">
    <source>
        <dbReference type="Proteomes" id="UP000095284"/>
    </source>
</evidence>
<dbReference type="WBParaSite" id="BXY_0583000.1">
    <property type="protein sequence ID" value="BXY_0583000.1"/>
    <property type="gene ID" value="BXY_0583000"/>
</dbReference>
<dbReference type="Proteomes" id="UP000095284">
    <property type="component" value="Unplaced"/>
</dbReference>
<evidence type="ECO:0000313" key="3">
    <source>
        <dbReference type="WBParaSite" id="BXY_0583000.1"/>
    </source>
</evidence>
<dbReference type="PANTHER" id="PTHR16206">
    <property type="entry name" value="DEP DOMAIN-CONTAINING"/>
    <property type="match status" value="1"/>
</dbReference>
<reference evidence="3" key="1">
    <citation type="submission" date="2016-11" db="UniProtKB">
        <authorList>
            <consortium name="WormBaseParasite"/>
        </authorList>
    </citation>
    <scope>IDENTIFICATION</scope>
</reference>
<name>A0A1I7RYL3_BURXY</name>
<dbReference type="Gene3D" id="1.10.10.10">
    <property type="entry name" value="Winged helix-like DNA-binding domain superfamily/Winged helix DNA-binding domain"/>
    <property type="match status" value="1"/>
</dbReference>
<dbReference type="Pfam" id="PF00610">
    <property type="entry name" value="DEP"/>
    <property type="match status" value="1"/>
</dbReference>
<dbReference type="SMART" id="SM00049">
    <property type="entry name" value="DEP"/>
    <property type="match status" value="1"/>
</dbReference>